<organism evidence="3 4">
    <name type="scientific">Candidatus Methylobacter oryzae</name>
    <dbReference type="NCBI Taxonomy" id="2497749"/>
    <lineage>
        <taxon>Bacteria</taxon>
        <taxon>Pseudomonadati</taxon>
        <taxon>Pseudomonadota</taxon>
        <taxon>Gammaproteobacteria</taxon>
        <taxon>Methylococcales</taxon>
        <taxon>Methylococcaceae</taxon>
        <taxon>Methylobacter</taxon>
    </lineage>
</organism>
<keyword evidence="4" id="KW-1185">Reference proteome</keyword>
<evidence type="ECO:0000259" key="2">
    <source>
        <dbReference type="Pfam" id="PF00144"/>
    </source>
</evidence>
<name>A0ABY3C681_9GAMM</name>
<dbReference type="EMBL" id="RYFG02000118">
    <property type="protein sequence ID" value="TRW90366.1"/>
    <property type="molecule type" value="Genomic_DNA"/>
</dbReference>
<dbReference type="RefSeq" id="WP_127028415.1">
    <property type="nucleotide sequence ID" value="NZ_RYFG02000118.1"/>
</dbReference>
<feature type="signal peptide" evidence="1">
    <location>
        <begin position="1"/>
        <end position="20"/>
    </location>
</feature>
<protein>
    <submittedName>
        <fullName evidence="3">Beta-lactamase family protein</fullName>
    </submittedName>
</protein>
<evidence type="ECO:0000313" key="3">
    <source>
        <dbReference type="EMBL" id="TRW90366.1"/>
    </source>
</evidence>
<dbReference type="InterPro" id="IPR012338">
    <property type="entry name" value="Beta-lactam/transpept-like"/>
</dbReference>
<reference evidence="3 4" key="1">
    <citation type="journal article" date="2019" name="Antonie Van Leeuwenhoek">
        <title>Description of 'Ca. Methylobacter oryzae' KRF1, a novel species from the environmentally important Methylobacter clade 2.</title>
        <authorList>
            <person name="Khatri K."/>
            <person name="Mohite J.A."/>
            <person name="Pandit P.S."/>
            <person name="Bahulikar R."/>
            <person name="Rahalkar M.C."/>
        </authorList>
    </citation>
    <scope>NUCLEOTIDE SEQUENCE [LARGE SCALE GENOMIC DNA]</scope>
    <source>
        <strain evidence="3 4">KRF1</strain>
    </source>
</reference>
<dbReference type="PANTHER" id="PTHR46825:SF7">
    <property type="entry name" value="D-ALANYL-D-ALANINE CARBOXYPEPTIDASE"/>
    <property type="match status" value="1"/>
</dbReference>
<dbReference type="PANTHER" id="PTHR46825">
    <property type="entry name" value="D-ALANYL-D-ALANINE-CARBOXYPEPTIDASE/ENDOPEPTIDASE AMPH"/>
    <property type="match status" value="1"/>
</dbReference>
<keyword evidence="1" id="KW-0732">Signal</keyword>
<comment type="caution">
    <text evidence="3">The sequence shown here is derived from an EMBL/GenBank/DDBJ whole genome shotgun (WGS) entry which is preliminary data.</text>
</comment>
<dbReference type="Pfam" id="PF00144">
    <property type="entry name" value="Beta-lactamase"/>
    <property type="match status" value="1"/>
</dbReference>
<dbReference type="InterPro" id="IPR050491">
    <property type="entry name" value="AmpC-like"/>
</dbReference>
<feature type="domain" description="Beta-lactamase-related" evidence="2">
    <location>
        <begin position="119"/>
        <end position="461"/>
    </location>
</feature>
<accession>A0ABY3C681</accession>
<gene>
    <name evidence="3" type="ORF">EKO24_019250</name>
</gene>
<dbReference type="Proteomes" id="UP000733744">
    <property type="component" value="Unassembled WGS sequence"/>
</dbReference>
<proteinExistence type="predicted"/>
<feature type="chain" id="PRO_5046053371" evidence="1">
    <location>
        <begin position="21"/>
        <end position="513"/>
    </location>
</feature>
<dbReference type="SUPFAM" id="SSF56601">
    <property type="entry name" value="beta-lactamase/transpeptidase-like"/>
    <property type="match status" value="1"/>
</dbReference>
<dbReference type="Gene3D" id="3.40.710.10">
    <property type="entry name" value="DD-peptidase/beta-lactamase superfamily"/>
    <property type="match status" value="1"/>
</dbReference>
<dbReference type="InterPro" id="IPR001466">
    <property type="entry name" value="Beta-lactam-related"/>
</dbReference>
<evidence type="ECO:0000313" key="4">
    <source>
        <dbReference type="Proteomes" id="UP000733744"/>
    </source>
</evidence>
<sequence>MKIKTLLAVALSIGFHQAWAAPAIPDTITVDSLYSKETNSVTLPIVDLEAGRYSSKLSFDTFVRQADGSYLYLVTATPMVSLNDANDIVMDPGFDPVIAGKLKAFLEKHIVDVSKGGLGKPGVIVRVDMNGKVWRGVIGKKRVNSDEALNFSDRHRIGSLSKTFVDNVVMQLVDQGLLKLDATIDTYIPDVVIPNKNKITVRDLIAHRSGLYNYVVDPTFTGIQKALAVDPLKVYKPSDLLAIANSQPVNYDPDPKAPRYQYTNTGLILAGLIIEKVTGKPIIQAVHDYTVKRLGLMRTEFPKDSGIQSNYMHGHADYNNDGKLSSYNGNEKQAPWIDPNNGNTVPAFPAQEIVSYLDPSVSWAAGALVSNQDDLAKWIKAYVDGDLLKDKTLQSQVLNDCLPSAPDYGASYCLGLVKITWPFNTSNPSQWWYGHLGQIQGYDNAVFRNPSKNITVGMVNNNYFISTDANLGTGILIFELLNIVDPQSSATTAKTANARIPLPPLNPEDLGGQ</sequence>
<evidence type="ECO:0000256" key="1">
    <source>
        <dbReference type="SAM" id="SignalP"/>
    </source>
</evidence>